<dbReference type="InterPro" id="IPR058647">
    <property type="entry name" value="BSH_CzcB-like"/>
</dbReference>
<dbReference type="AlphaFoldDB" id="A0AAE3TDU8"/>
<dbReference type="EMBL" id="JAPHEG010000001">
    <property type="protein sequence ID" value="MDF2952766.1"/>
    <property type="molecule type" value="Genomic_DNA"/>
</dbReference>
<evidence type="ECO:0000256" key="6">
    <source>
        <dbReference type="SAM" id="Phobius"/>
    </source>
</evidence>
<dbReference type="GO" id="GO:0016020">
    <property type="term" value="C:membrane"/>
    <property type="evidence" value="ECO:0007669"/>
    <property type="project" value="UniProtKB-SubCell"/>
</dbReference>
<keyword evidence="2 6" id="KW-0812">Transmembrane</keyword>
<evidence type="ECO:0000259" key="7">
    <source>
        <dbReference type="Pfam" id="PF25963"/>
    </source>
</evidence>
<evidence type="ECO:0000259" key="8">
    <source>
        <dbReference type="Pfam" id="PF25973"/>
    </source>
</evidence>
<accession>A0AAE3TDU8</accession>
<comment type="subcellular location">
    <subcellularLocation>
        <location evidence="1">Membrane</location>
        <topology evidence="1">Single-pass membrane protein</topology>
    </subcellularLocation>
</comment>
<feature type="domain" description="p-hydroxybenzoic acid efflux pump subunit AaeA-like beta-barrel" evidence="7">
    <location>
        <begin position="283"/>
        <end position="367"/>
    </location>
</feature>
<gene>
    <name evidence="9" type="ORF">OD816_000011</name>
</gene>
<evidence type="ECO:0000256" key="5">
    <source>
        <dbReference type="SAM" id="Coils"/>
    </source>
</evidence>
<evidence type="ECO:0000256" key="2">
    <source>
        <dbReference type="ARBA" id="ARBA00022692"/>
    </source>
</evidence>
<organism evidence="9 10">
    <name type="scientific">Candidatus Thermodesulfobacterium syntrophicum</name>
    <dbReference type="NCBI Taxonomy" id="3060442"/>
    <lineage>
        <taxon>Bacteria</taxon>
        <taxon>Pseudomonadati</taxon>
        <taxon>Thermodesulfobacteriota</taxon>
        <taxon>Thermodesulfobacteria</taxon>
        <taxon>Thermodesulfobacteriales</taxon>
        <taxon>Thermodesulfobacteriaceae</taxon>
        <taxon>Thermodesulfobacterium</taxon>
    </lineage>
</organism>
<dbReference type="GO" id="GO:0055085">
    <property type="term" value="P:transmembrane transport"/>
    <property type="evidence" value="ECO:0007669"/>
    <property type="project" value="InterPro"/>
</dbReference>
<dbReference type="PANTHER" id="PTHR30386">
    <property type="entry name" value="MEMBRANE FUSION SUBUNIT OF EMRAB-TOLC MULTIDRUG EFFLUX PUMP"/>
    <property type="match status" value="1"/>
</dbReference>
<evidence type="ECO:0000256" key="4">
    <source>
        <dbReference type="ARBA" id="ARBA00023136"/>
    </source>
</evidence>
<keyword evidence="4 6" id="KW-0472">Membrane</keyword>
<dbReference type="Pfam" id="PF25973">
    <property type="entry name" value="BSH_CzcB"/>
    <property type="match status" value="1"/>
</dbReference>
<dbReference type="InterPro" id="IPR050739">
    <property type="entry name" value="MFP"/>
</dbReference>
<keyword evidence="5" id="KW-0175">Coiled coil</keyword>
<dbReference type="Gene3D" id="2.40.50.100">
    <property type="match status" value="1"/>
</dbReference>
<evidence type="ECO:0000313" key="9">
    <source>
        <dbReference type="EMBL" id="MDF2952766.1"/>
    </source>
</evidence>
<reference evidence="9" key="1">
    <citation type="submission" date="2022-11" db="EMBL/GenBank/DDBJ databases">
        <title>Candidatus Alkanophaga archaea from heated hydrothermal vent sediment oxidize petroleum alkanes.</title>
        <authorList>
            <person name="Zehnle H."/>
            <person name="Laso-Perez R."/>
            <person name="Lipp J."/>
            <person name="Teske A."/>
            <person name="Wegener G."/>
        </authorList>
    </citation>
    <scope>NUCLEOTIDE SEQUENCE</scope>
    <source>
        <strain evidence="9">MCA70</strain>
    </source>
</reference>
<feature type="transmembrane region" description="Helical" evidence="6">
    <location>
        <begin position="9"/>
        <end position="29"/>
    </location>
</feature>
<feature type="domain" description="CzcB-like barrel-sandwich hybrid" evidence="8">
    <location>
        <begin position="52"/>
        <end position="280"/>
    </location>
</feature>
<dbReference type="Gene3D" id="1.10.287.470">
    <property type="entry name" value="Helix hairpin bin"/>
    <property type="match status" value="1"/>
</dbReference>
<evidence type="ECO:0000256" key="1">
    <source>
        <dbReference type="ARBA" id="ARBA00004167"/>
    </source>
</evidence>
<sequence>MIQNKKKIGFFILITLALFFLGWFIYFLWHRYHYAVTDAVFVQADNLIYVSFPKVNGRLIKLYKNEGDLVKKGEILAELESVDYALKVAQLEKALKEIENQQSALRFNIKKLEREIPLKVEQLMKEKERLKKEEKAQVYIIKKLTVRLAQVKRDKERYEKLYKDGLISAHDLEEIQTQEKELENQISATKAQLLAIKKQQEEVDKNINLVLNEKNTVLAYKSFLASLEAKKKNIEKQKEEAKVYYTYTKLYSPVDGVIAKKFHSEGDVLNPGEPVYAIVDPNSFYILVLLEETKLRGVKKGCPAKIKLDAYPDEEFEGVVDEVLPASAATFALVPRDISAGEFTKLAQRIYVKIKITKGNRNLLRVGLGGEVEIKRIF</sequence>
<dbReference type="Proteomes" id="UP001144110">
    <property type="component" value="Unassembled WGS sequence"/>
</dbReference>
<comment type="caution">
    <text evidence="9">The sequence shown here is derived from an EMBL/GenBank/DDBJ whole genome shotgun (WGS) entry which is preliminary data.</text>
</comment>
<dbReference type="InterPro" id="IPR058634">
    <property type="entry name" value="AaeA-lik-b-barrel"/>
</dbReference>
<name>A0AAE3TDU8_9BACT</name>
<dbReference type="SUPFAM" id="SSF111369">
    <property type="entry name" value="HlyD-like secretion proteins"/>
    <property type="match status" value="2"/>
</dbReference>
<evidence type="ECO:0000256" key="3">
    <source>
        <dbReference type="ARBA" id="ARBA00022989"/>
    </source>
</evidence>
<proteinExistence type="predicted"/>
<dbReference type="Pfam" id="PF25963">
    <property type="entry name" value="Beta-barrel_AAEA"/>
    <property type="match status" value="1"/>
</dbReference>
<dbReference type="PANTHER" id="PTHR30386:SF26">
    <property type="entry name" value="TRANSPORT PROTEIN COMB"/>
    <property type="match status" value="1"/>
</dbReference>
<evidence type="ECO:0000313" key="10">
    <source>
        <dbReference type="Proteomes" id="UP001144110"/>
    </source>
</evidence>
<dbReference type="Gene3D" id="2.40.30.170">
    <property type="match status" value="1"/>
</dbReference>
<keyword evidence="3 6" id="KW-1133">Transmembrane helix</keyword>
<feature type="coiled-coil region" evidence="5">
    <location>
        <begin position="81"/>
        <end position="244"/>
    </location>
</feature>
<dbReference type="PRINTS" id="PR01490">
    <property type="entry name" value="RTXTOXIND"/>
</dbReference>
<protein>
    <submittedName>
        <fullName evidence="9">Multidrug resistance efflux pump EmrA</fullName>
    </submittedName>
</protein>